<organism evidence="2 3">
    <name type="scientific">Bifidobacterium magnum</name>
    <dbReference type="NCBI Taxonomy" id="1692"/>
    <lineage>
        <taxon>Bacteria</taxon>
        <taxon>Bacillati</taxon>
        <taxon>Actinomycetota</taxon>
        <taxon>Actinomycetes</taxon>
        <taxon>Bifidobacteriales</taxon>
        <taxon>Bifidobacteriaceae</taxon>
        <taxon>Bifidobacterium</taxon>
    </lineage>
</organism>
<gene>
    <name evidence="2" type="ORF">BMAGN_1553</name>
</gene>
<name>A0A087B9P3_9BIFI</name>
<dbReference type="RefSeq" id="WP_026502148.1">
    <property type="nucleotide sequence ID" value="NZ_JGZB01000009.1"/>
</dbReference>
<accession>A0A087B9P3</accession>
<dbReference type="STRING" id="1692.BMAGN_1553"/>
<proteinExistence type="predicted"/>
<protein>
    <submittedName>
        <fullName evidence="2">Uncharacterized protein</fullName>
    </submittedName>
</protein>
<evidence type="ECO:0000256" key="1">
    <source>
        <dbReference type="SAM" id="MobiDB-lite"/>
    </source>
</evidence>
<sequence length="151" mass="17400">MHDFDEVIELSEEQPEQPEEQPEEQSSEEPTEEEQLLADLKAMTVKTIVRYNDSKLFADGLYYISKYKANMIAENLTGILLARLAPTDPAPFDSKLSLYAHYMNVHESIVKILEDNDITCNKLEQVYLYRHEDVETMAAQVIETIQTENTL</sequence>
<comment type="caution">
    <text evidence="2">The sequence shown here is derived from an EMBL/GenBank/DDBJ whole genome shotgun (WGS) entry which is preliminary data.</text>
</comment>
<dbReference type="Proteomes" id="UP000029052">
    <property type="component" value="Unassembled WGS sequence"/>
</dbReference>
<keyword evidence="3" id="KW-1185">Reference proteome</keyword>
<dbReference type="AlphaFoldDB" id="A0A087B9P3"/>
<dbReference type="EMBL" id="JGZB01000009">
    <property type="protein sequence ID" value="KFI67743.1"/>
    <property type="molecule type" value="Genomic_DNA"/>
</dbReference>
<reference evidence="2 3" key="1">
    <citation type="submission" date="2014-03" db="EMBL/GenBank/DDBJ databases">
        <title>Genomics of Bifidobacteria.</title>
        <authorList>
            <person name="Ventura M."/>
            <person name="Milani C."/>
            <person name="Lugli G.A."/>
        </authorList>
    </citation>
    <scope>NUCLEOTIDE SEQUENCE [LARGE SCALE GENOMIC DNA]</scope>
    <source>
        <strain evidence="2 3">LMG 11591</strain>
    </source>
</reference>
<feature type="region of interest" description="Disordered" evidence="1">
    <location>
        <begin position="1"/>
        <end position="34"/>
    </location>
</feature>
<evidence type="ECO:0000313" key="2">
    <source>
        <dbReference type="EMBL" id="KFI67743.1"/>
    </source>
</evidence>
<evidence type="ECO:0000313" key="3">
    <source>
        <dbReference type="Proteomes" id="UP000029052"/>
    </source>
</evidence>